<dbReference type="Proteomes" id="UP001338125">
    <property type="component" value="Unassembled WGS sequence"/>
</dbReference>
<evidence type="ECO:0000313" key="2">
    <source>
        <dbReference type="EMBL" id="KAK5991049.1"/>
    </source>
</evidence>
<gene>
    <name evidence="2" type="ORF">PT974_09325</name>
</gene>
<evidence type="ECO:0000259" key="1">
    <source>
        <dbReference type="Pfam" id="PF00561"/>
    </source>
</evidence>
<reference evidence="2 3" key="1">
    <citation type="submission" date="2024-01" db="EMBL/GenBank/DDBJ databases">
        <title>Complete genome of Cladobotryum mycophilum ATHUM6906.</title>
        <authorList>
            <person name="Christinaki A.C."/>
            <person name="Myridakis A.I."/>
            <person name="Kouvelis V.N."/>
        </authorList>
    </citation>
    <scope>NUCLEOTIDE SEQUENCE [LARGE SCALE GENOMIC DNA]</scope>
    <source>
        <strain evidence="2 3">ATHUM6906</strain>
    </source>
</reference>
<feature type="domain" description="AB hydrolase-1" evidence="1">
    <location>
        <begin position="31"/>
        <end position="272"/>
    </location>
</feature>
<dbReference type="SUPFAM" id="SSF53474">
    <property type="entry name" value="alpha/beta-Hydrolases"/>
    <property type="match status" value="1"/>
</dbReference>
<protein>
    <submittedName>
        <fullName evidence="2">Carbamate hydrolase RutD-like protein</fullName>
    </submittedName>
</protein>
<dbReference type="InterPro" id="IPR050471">
    <property type="entry name" value="AB_hydrolase"/>
</dbReference>
<dbReference type="InterPro" id="IPR000073">
    <property type="entry name" value="AB_hydrolase_1"/>
</dbReference>
<dbReference type="InterPro" id="IPR029058">
    <property type="entry name" value="AB_hydrolase_fold"/>
</dbReference>
<keyword evidence="3" id="KW-1185">Reference proteome</keyword>
<dbReference type="Pfam" id="PF00561">
    <property type="entry name" value="Abhydrolase_1"/>
    <property type="match status" value="1"/>
</dbReference>
<organism evidence="2 3">
    <name type="scientific">Cladobotryum mycophilum</name>
    <dbReference type="NCBI Taxonomy" id="491253"/>
    <lineage>
        <taxon>Eukaryota</taxon>
        <taxon>Fungi</taxon>
        <taxon>Dikarya</taxon>
        <taxon>Ascomycota</taxon>
        <taxon>Pezizomycotina</taxon>
        <taxon>Sordariomycetes</taxon>
        <taxon>Hypocreomycetidae</taxon>
        <taxon>Hypocreales</taxon>
        <taxon>Hypocreaceae</taxon>
        <taxon>Cladobotryum</taxon>
    </lineage>
</organism>
<dbReference type="PANTHER" id="PTHR43433:SF5">
    <property type="entry name" value="AB HYDROLASE-1 DOMAIN-CONTAINING PROTEIN"/>
    <property type="match status" value="1"/>
</dbReference>
<comment type="caution">
    <text evidence="2">The sequence shown here is derived from an EMBL/GenBank/DDBJ whole genome shotgun (WGS) entry which is preliminary data.</text>
</comment>
<dbReference type="Gene3D" id="3.40.50.1820">
    <property type="entry name" value="alpha/beta hydrolase"/>
    <property type="match status" value="1"/>
</dbReference>
<name>A0ABR0SFV5_9HYPO</name>
<dbReference type="PANTHER" id="PTHR43433">
    <property type="entry name" value="HYDROLASE, ALPHA/BETA FOLD FAMILY PROTEIN"/>
    <property type="match status" value="1"/>
</dbReference>
<proteinExistence type="predicted"/>
<dbReference type="EMBL" id="JAVFKD010000014">
    <property type="protein sequence ID" value="KAK5991049.1"/>
    <property type="molecule type" value="Genomic_DNA"/>
</dbReference>
<evidence type="ECO:0000313" key="3">
    <source>
        <dbReference type="Proteomes" id="UP001338125"/>
    </source>
</evidence>
<accession>A0ABR0SFV5</accession>
<sequence length="299" mass="33121">MASYETVNDQYIKVGDITFAYRLFGSSHGIPLVCVTGFREHMDHWDPALLNPLAAQRPVLLIDNAGIGRSGGDIPDTLTEWATHYVNVIHALGFRRVDLLGFSMGGCVVQLVALNTPDLVRRLILCGTGPSSGEGYVNPEPRPFKDLKSANTVERILAVYLANFFTEDSERSQAAGRAAWERITNARSERLPHIPPEAAHKQTRAYAKFMDPKNAQTATYNRLHELRLPVLIANGSNDIMMPTANSILMWQKLKSVDAQLHLYPDSGHGFFYQYADEFATLVNGFLGTDATGRVTSSRL</sequence>